<keyword evidence="1" id="KW-0378">Hydrolase</keyword>
<evidence type="ECO:0000256" key="1">
    <source>
        <dbReference type="ARBA" id="ARBA00022801"/>
    </source>
</evidence>
<comment type="caution">
    <text evidence="4">The sequence shown here is derived from an EMBL/GenBank/DDBJ whole genome shotgun (WGS) entry which is preliminary data.</text>
</comment>
<evidence type="ECO:0000313" key="4">
    <source>
        <dbReference type="EMBL" id="GGD44076.1"/>
    </source>
</evidence>
<dbReference type="SUPFAM" id="SSF51445">
    <property type="entry name" value="(Trans)glycosidases"/>
    <property type="match status" value="1"/>
</dbReference>
<reference evidence="4" key="2">
    <citation type="submission" date="2020-09" db="EMBL/GenBank/DDBJ databases">
        <authorList>
            <person name="Sun Q."/>
            <person name="Zhou Y."/>
        </authorList>
    </citation>
    <scope>NUCLEOTIDE SEQUENCE</scope>
    <source>
        <strain evidence="4">CGMCC 1.15958</strain>
    </source>
</reference>
<gene>
    <name evidence="4" type="ORF">GCM10011514_05000</name>
</gene>
<dbReference type="PANTHER" id="PTHR10357:SF210">
    <property type="entry name" value="MALTODEXTRIN GLUCOSIDASE"/>
    <property type="match status" value="1"/>
</dbReference>
<dbReference type="Pfam" id="PF00128">
    <property type="entry name" value="Alpha-amylase"/>
    <property type="match status" value="1"/>
</dbReference>
<proteinExistence type="predicted"/>
<dbReference type="RefSeq" id="WP_188764317.1">
    <property type="nucleotide sequence ID" value="NZ_BMKK01000001.1"/>
</dbReference>
<dbReference type="CDD" id="cd11353">
    <property type="entry name" value="AmyAc_euk_bac_CMD_like"/>
    <property type="match status" value="1"/>
</dbReference>
<dbReference type="AlphaFoldDB" id="A0A916YGS1"/>
<dbReference type="Gene3D" id="2.60.40.1180">
    <property type="entry name" value="Golgi alpha-mannosidase II"/>
    <property type="match status" value="1"/>
</dbReference>
<dbReference type="InterPro" id="IPR006047">
    <property type="entry name" value="GH13_cat_dom"/>
</dbReference>
<dbReference type="SMART" id="SM00642">
    <property type="entry name" value="Aamy"/>
    <property type="match status" value="1"/>
</dbReference>
<dbReference type="GO" id="GO:0016798">
    <property type="term" value="F:hydrolase activity, acting on glycosyl bonds"/>
    <property type="evidence" value="ECO:0007669"/>
    <property type="project" value="UniProtKB-KW"/>
</dbReference>
<reference evidence="4" key="1">
    <citation type="journal article" date="2014" name="Int. J. Syst. Evol. Microbiol.">
        <title>Complete genome sequence of Corynebacterium casei LMG S-19264T (=DSM 44701T), isolated from a smear-ripened cheese.</title>
        <authorList>
            <consortium name="US DOE Joint Genome Institute (JGI-PGF)"/>
            <person name="Walter F."/>
            <person name="Albersmeier A."/>
            <person name="Kalinowski J."/>
            <person name="Ruckert C."/>
        </authorList>
    </citation>
    <scope>NUCLEOTIDE SEQUENCE</scope>
    <source>
        <strain evidence="4">CGMCC 1.15958</strain>
    </source>
</reference>
<keyword evidence="5" id="KW-1185">Reference proteome</keyword>
<dbReference type="SUPFAM" id="SSF51011">
    <property type="entry name" value="Glycosyl hydrolase domain"/>
    <property type="match status" value="1"/>
</dbReference>
<organism evidence="4 5">
    <name type="scientific">Emticicia aquatilis</name>
    <dbReference type="NCBI Taxonomy" id="1537369"/>
    <lineage>
        <taxon>Bacteria</taxon>
        <taxon>Pseudomonadati</taxon>
        <taxon>Bacteroidota</taxon>
        <taxon>Cytophagia</taxon>
        <taxon>Cytophagales</taxon>
        <taxon>Leadbetterellaceae</taxon>
        <taxon>Emticicia</taxon>
    </lineage>
</organism>
<feature type="domain" description="Glycosyl hydrolase family 13 catalytic" evidence="3">
    <location>
        <begin position="15"/>
        <end position="362"/>
    </location>
</feature>
<dbReference type="Gene3D" id="3.20.20.80">
    <property type="entry name" value="Glycosidases"/>
    <property type="match status" value="2"/>
</dbReference>
<name>A0A916YGS1_9BACT</name>
<dbReference type="InterPro" id="IPR017853">
    <property type="entry name" value="GH"/>
</dbReference>
<evidence type="ECO:0000259" key="3">
    <source>
        <dbReference type="SMART" id="SM00642"/>
    </source>
</evidence>
<sequence>MNQQNSWISKAIFYHIYPLGLCEAPTCGEGWGQPVERLNKIHGWIPTIKDLGCNALYLGPLFESSTHGYDTADYYHVDKRLGTNQTLKVLSQELHQNGMKLVLDGVFNHVGRDFWAFRDLLANGESSRFKDWFSGVDFNKHSPFGDNFSYDCWSGYYSLVKLNLRNEEVKNHIFGAVEMWINDFGIDGLRLDVAEVMDKNFLAELADFCRKKKPDFWLMGEMIHGDYNQLANDQMLDSTTNYEAYKGLYSSHNDANYYEIAYTFNRQFGEHGVYKHLQLYNFADNHDVSRVASVLRNEAHLFPLHALLYGMPGIPSVYYGSERAVRGKKGKDDAVLRPSLEVLLSHLHPPIYHYIQKLAAIRQTSLALQVGKYKELHLSHQQFVFLRFTDSSFAVVAVNAAETSVALKISLDLPDGMILKDGLDSSKAITVNQRSINIEIPAFGASIFTN</sequence>
<evidence type="ECO:0000256" key="2">
    <source>
        <dbReference type="ARBA" id="ARBA00023295"/>
    </source>
</evidence>
<protein>
    <submittedName>
        <fullName evidence="4">Maltodextrin glucosidase</fullName>
    </submittedName>
</protein>
<dbReference type="PANTHER" id="PTHR10357">
    <property type="entry name" value="ALPHA-AMYLASE FAMILY MEMBER"/>
    <property type="match status" value="1"/>
</dbReference>
<dbReference type="GO" id="GO:0005975">
    <property type="term" value="P:carbohydrate metabolic process"/>
    <property type="evidence" value="ECO:0007669"/>
    <property type="project" value="InterPro"/>
</dbReference>
<dbReference type="Proteomes" id="UP000609064">
    <property type="component" value="Unassembled WGS sequence"/>
</dbReference>
<accession>A0A916YGS1</accession>
<dbReference type="InterPro" id="IPR045857">
    <property type="entry name" value="O16G_dom_2"/>
</dbReference>
<keyword evidence="2" id="KW-0326">Glycosidase</keyword>
<dbReference type="Gene3D" id="3.90.400.10">
    <property type="entry name" value="Oligo-1,6-glucosidase, Domain 2"/>
    <property type="match status" value="1"/>
</dbReference>
<evidence type="ECO:0000313" key="5">
    <source>
        <dbReference type="Proteomes" id="UP000609064"/>
    </source>
</evidence>
<dbReference type="InterPro" id="IPR013780">
    <property type="entry name" value="Glyco_hydro_b"/>
</dbReference>
<dbReference type="EMBL" id="BMKK01000001">
    <property type="protein sequence ID" value="GGD44076.1"/>
    <property type="molecule type" value="Genomic_DNA"/>
</dbReference>